<dbReference type="RefSeq" id="WP_239137688.1">
    <property type="nucleotide sequence ID" value="NZ_BOOU01000064.1"/>
</dbReference>
<proteinExistence type="predicted"/>
<evidence type="ECO:0008006" key="3">
    <source>
        <dbReference type="Google" id="ProtNLM"/>
    </source>
</evidence>
<comment type="caution">
    <text evidence="1">The sequence shown here is derived from an EMBL/GenBank/DDBJ whole genome shotgun (WGS) entry which is preliminary data.</text>
</comment>
<protein>
    <recommendedName>
        <fullName evidence="3">DUF4034 domain-containing protein</fullName>
    </recommendedName>
</protein>
<dbReference type="AlphaFoldDB" id="A0A919V3A6"/>
<sequence>MLDEAVQALGQGYLEPAVHALLGSRGDPEVRALRAEALGKAAAGLSGHIETLVARDRADPDLWLWLARTRIEEAWQIRPDARARAVQADRLGMFRGTMESARAPLHTAARLTPDDPVPWVCLLWLATGLERPMAEREAIYQEAVVRAPRLFATAVARLVSLSPGRGGTSQEMLAFARTAAAHAAAGDPMSGLLPIAYFEHMSGEQVSRSRLWDSFEVQREIAAASGRWHDGRGQGPHPRTVELHNAFGAAFYLADMRRPARGHLARTGGRFSAMPWSHLGDARKEYTKACSRLKIVS</sequence>
<gene>
    <name evidence="1" type="ORF">Sru01_48400</name>
</gene>
<keyword evidence="2" id="KW-1185">Reference proteome</keyword>
<name>A0A919V3A6_9ACTN</name>
<dbReference type="Proteomes" id="UP000655287">
    <property type="component" value="Unassembled WGS sequence"/>
</dbReference>
<reference evidence="1" key="1">
    <citation type="submission" date="2021-01" db="EMBL/GenBank/DDBJ databases">
        <title>Whole genome shotgun sequence of Sphaerisporangium rufum NBRC 109079.</title>
        <authorList>
            <person name="Komaki H."/>
            <person name="Tamura T."/>
        </authorList>
    </citation>
    <scope>NUCLEOTIDE SEQUENCE</scope>
    <source>
        <strain evidence="1">NBRC 109079</strain>
    </source>
</reference>
<accession>A0A919V3A6</accession>
<evidence type="ECO:0000313" key="1">
    <source>
        <dbReference type="EMBL" id="GII79858.1"/>
    </source>
</evidence>
<dbReference type="EMBL" id="BOOU01000064">
    <property type="protein sequence ID" value="GII79858.1"/>
    <property type="molecule type" value="Genomic_DNA"/>
</dbReference>
<evidence type="ECO:0000313" key="2">
    <source>
        <dbReference type="Proteomes" id="UP000655287"/>
    </source>
</evidence>
<organism evidence="1 2">
    <name type="scientific">Sphaerisporangium rufum</name>
    <dbReference type="NCBI Taxonomy" id="1381558"/>
    <lineage>
        <taxon>Bacteria</taxon>
        <taxon>Bacillati</taxon>
        <taxon>Actinomycetota</taxon>
        <taxon>Actinomycetes</taxon>
        <taxon>Streptosporangiales</taxon>
        <taxon>Streptosporangiaceae</taxon>
        <taxon>Sphaerisporangium</taxon>
    </lineage>
</organism>